<keyword evidence="1" id="KW-0472">Membrane</keyword>
<protein>
    <recommendedName>
        <fullName evidence="4">Transposase</fullName>
    </recommendedName>
</protein>
<name>A0AA38TU51_9ASTR</name>
<keyword evidence="1" id="KW-1133">Transmembrane helix</keyword>
<accession>A0AA38TU51</accession>
<dbReference type="EMBL" id="JARYMX010000001">
    <property type="protein sequence ID" value="KAJ9566909.1"/>
    <property type="molecule type" value="Genomic_DNA"/>
</dbReference>
<proteinExistence type="predicted"/>
<keyword evidence="3" id="KW-1185">Reference proteome</keyword>
<organism evidence="2 3">
    <name type="scientific">Centaurea solstitialis</name>
    <name type="common">yellow star-thistle</name>
    <dbReference type="NCBI Taxonomy" id="347529"/>
    <lineage>
        <taxon>Eukaryota</taxon>
        <taxon>Viridiplantae</taxon>
        <taxon>Streptophyta</taxon>
        <taxon>Embryophyta</taxon>
        <taxon>Tracheophyta</taxon>
        <taxon>Spermatophyta</taxon>
        <taxon>Magnoliopsida</taxon>
        <taxon>eudicotyledons</taxon>
        <taxon>Gunneridae</taxon>
        <taxon>Pentapetalae</taxon>
        <taxon>asterids</taxon>
        <taxon>campanulids</taxon>
        <taxon>Asterales</taxon>
        <taxon>Asteraceae</taxon>
        <taxon>Carduoideae</taxon>
        <taxon>Cardueae</taxon>
        <taxon>Centaureinae</taxon>
        <taxon>Centaurea</taxon>
    </lineage>
</organism>
<dbReference type="InterPro" id="IPR004242">
    <property type="entry name" value="Transposase_21"/>
</dbReference>
<dbReference type="AlphaFoldDB" id="A0AA38TU51"/>
<dbReference type="PANTHER" id="PTHR10775">
    <property type="entry name" value="OS08G0208400 PROTEIN"/>
    <property type="match status" value="1"/>
</dbReference>
<reference evidence="2" key="1">
    <citation type="submission" date="2023-03" db="EMBL/GenBank/DDBJ databases">
        <title>Chromosome-scale reference genome and RAD-based genetic map of yellow starthistle (Centaurea solstitialis) reveal putative structural variation and QTLs associated with invader traits.</title>
        <authorList>
            <person name="Reatini B."/>
            <person name="Cang F.A."/>
            <person name="Jiang Q."/>
            <person name="Mckibben M.T.W."/>
            <person name="Barker M.S."/>
            <person name="Rieseberg L.H."/>
            <person name="Dlugosch K.M."/>
        </authorList>
    </citation>
    <scope>NUCLEOTIDE SEQUENCE</scope>
    <source>
        <strain evidence="2">CAN-66</strain>
        <tissue evidence="2">Leaf</tissue>
    </source>
</reference>
<dbReference type="Proteomes" id="UP001172457">
    <property type="component" value="Chromosome 1"/>
</dbReference>
<sequence length="154" mass="17942">MRPSMFARTIVHFSGKKITNLESCPICGTSCWQDNGGNGKKFAHKVMRYFSLTPRLKRMYSSRYIAEDMRWHYSKRIKEGVMRHPTDSHAWKHFGEMYPSFAAEPKNVRLDRLQMVSIHLVIKATLIVCGLLSWSPGKDIDVFMRPLIDELKHL</sequence>
<keyword evidence="1" id="KW-0812">Transmembrane</keyword>
<dbReference type="Pfam" id="PF02992">
    <property type="entry name" value="Transposase_21"/>
    <property type="match status" value="1"/>
</dbReference>
<gene>
    <name evidence="2" type="ORF">OSB04_002875</name>
</gene>
<evidence type="ECO:0000313" key="2">
    <source>
        <dbReference type="EMBL" id="KAJ9566909.1"/>
    </source>
</evidence>
<dbReference type="PANTHER" id="PTHR10775:SF185">
    <property type="entry name" value="OS08G0208400 PROTEIN"/>
    <property type="match status" value="1"/>
</dbReference>
<evidence type="ECO:0000313" key="3">
    <source>
        <dbReference type="Proteomes" id="UP001172457"/>
    </source>
</evidence>
<evidence type="ECO:0000256" key="1">
    <source>
        <dbReference type="SAM" id="Phobius"/>
    </source>
</evidence>
<feature type="transmembrane region" description="Helical" evidence="1">
    <location>
        <begin position="116"/>
        <end position="134"/>
    </location>
</feature>
<comment type="caution">
    <text evidence="2">The sequence shown here is derived from an EMBL/GenBank/DDBJ whole genome shotgun (WGS) entry which is preliminary data.</text>
</comment>
<evidence type="ECO:0008006" key="4">
    <source>
        <dbReference type="Google" id="ProtNLM"/>
    </source>
</evidence>